<accession>A0ACC3MU17</accession>
<organism evidence="1 2">
    <name type="scientific">Vermiconidia calcicola</name>
    <dbReference type="NCBI Taxonomy" id="1690605"/>
    <lineage>
        <taxon>Eukaryota</taxon>
        <taxon>Fungi</taxon>
        <taxon>Dikarya</taxon>
        <taxon>Ascomycota</taxon>
        <taxon>Pezizomycotina</taxon>
        <taxon>Dothideomycetes</taxon>
        <taxon>Dothideomycetidae</taxon>
        <taxon>Mycosphaerellales</taxon>
        <taxon>Extremaceae</taxon>
        <taxon>Vermiconidia</taxon>
    </lineage>
</organism>
<dbReference type="Proteomes" id="UP001281147">
    <property type="component" value="Unassembled WGS sequence"/>
</dbReference>
<proteinExistence type="predicted"/>
<dbReference type="EMBL" id="JAUTXU010000147">
    <property type="protein sequence ID" value="KAK3703789.1"/>
    <property type="molecule type" value="Genomic_DNA"/>
</dbReference>
<sequence>MGILNFWTRIKQYGALRVIPQTGAESSQITPAIIDGPALAHNVFESLRHKANRSVVTQFNYAEVGQKVIEWLDKLALHGYEIQGIFFDGALPDHKKQTRNERMQASIDKLVKSRKAHDVANKSTPGYHSDELNASLVADGDLPAWAPPPFLVPAVVEALFSSRYAKCTWVVKGEADEYCAAAATKVWQNGSPATVFTNDSDLIIFDLHGAYVRISMIKELKFHETEELKVAEVLEFEPAVMARGLDSLLPMAYLMQDRNVSFEQAFSLATSNRAKLAGYQEFEARYLARRTVPYLEDLIYCRRTGEYLPQLDARIMEPIFQAQDYKPASPSQAEGMTPAHDTTSPAGVVGGQEKVQLHLYLPTLFEDPAKGSAWRVGEFSRRTAEVLILNSVSVPAVSLLEYRRSGSIVHPAEIWKISKSEVEEQLTDCLSILRAYLQDEARLQGVSRWRLSVMKLGLQDLAGQGKALPSIESVKAVLSREPLSTWGMILLSAVFQAQFYSLRMLKQVLQHEKQLGKKWEDGGLLDDLPGIAEFFGGGEEVSRGEWEGLVEEFLPREKAEEPVAPVVAAPVKPSRGGERTGATKSNPFAALEEMEE</sequence>
<gene>
    <name evidence="1" type="ORF">LTR37_014235</name>
</gene>
<evidence type="ECO:0000313" key="1">
    <source>
        <dbReference type="EMBL" id="KAK3703789.1"/>
    </source>
</evidence>
<evidence type="ECO:0000313" key="2">
    <source>
        <dbReference type="Proteomes" id="UP001281147"/>
    </source>
</evidence>
<reference evidence="1" key="1">
    <citation type="submission" date="2023-07" db="EMBL/GenBank/DDBJ databases">
        <title>Black Yeasts Isolated from many extreme environments.</title>
        <authorList>
            <person name="Coleine C."/>
            <person name="Stajich J.E."/>
            <person name="Selbmann L."/>
        </authorList>
    </citation>
    <scope>NUCLEOTIDE SEQUENCE</scope>
    <source>
        <strain evidence="1">CCFEE 5714</strain>
    </source>
</reference>
<keyword evidence="2" id="KW-1185">Reference proteome</keyword>
<comment type="caution">
    <text evidence="1">The sequence shown here is derived from an EMBL/GenBank/DDBJ whole genome shotgun (WGS) entry which is preliminary data.</text>
</comment>
<name>A0ACC3MU17_9PEZI</name>
<protein>
    <submittedName>
        <fullName evidence="1">Uncharacterized protein</fullName>
    </submittedName>
</protein>